<evidence type="ECO:0000313" key="8">
    <source>
        <dbReference type="Proteomes" id="UP001231518"/>
    </source>
</evidence>
<dbReference type="PANTHER" id="PTHR11552:SF147">
    <property type="entry name" value="CHOLINE DEHYDROGENASE, MITOCHONDRIAL"/>
    <property type="match status" value="1"/>
</dbReference>
<keyword evidence="4 5" id="KW-0274">FAD</keyword>
<dbReference type="SUPFAM" id="SSF51905">
    <property type="entry name" value="FAD/NAD(P)-binding domain"/>
    <property type="match status" value="1"/>
</dbReference>
<dbReference type="PIRSF" id="PIRSF000137">
    <property type="entry name" value="Alcohol_oxidase"/>
    <property type="match status" value="1"/>
</dbReference>
<name>A0AAD7Y890_MYTSE</name>
<evidence type="ECO:0000256" key="2">
    <source>
        <dbReference type="ARBA" id="ARBA00010790"/>
    </source>
</evidence>
<proteinExistence type="inferred from homology"/>
<dbReference type="EMBL" id="JARGEI010000029">
    <property type="protein sequence ID" value="KAJ8706176.1"/>
    <property type="molecule type" value="Genomic_DNA"/>
</dbReference>
<feature type="binding site" evidence="5">
    <location>
        <position position="261"/>
    </location>
    <ligand>
        <name>FAD</name>
        <dbReference type="ChEBI" id="CHEBI:57692"/>
    </ligand>
</feature>
<organism evidence="7 8">
    <name type="scientific">Mythimna separata</name>
    <name type="common">Oriental armyworm</name>
    <name type="synonym">Pseudaletia separata</name>
    <dbReference type="NCBI Taxonomy" id="271217"/>
    <lineage>
        <taxon>Eukaryota</taxon>
        <taxon>Metazoa</taxon>
        <taxon>Ecdysozoa</taxon>
        <taxon>Arthropoda</taxon>
        <taxon>Hexapoda</taxon>
        <taxon>Insecta</taxon>
        <taxon>Pterygota</taxon>
        <taxon>Neoptera</taxon>
        <taxon>Endopterygota</taxon>
        <taxon>Lepidoptera</taxon>
        <taxon>Glossata</taxon>
        <taxon>Ditrysia</taxon>
        <taxon>Noctuoidea</taxon>
        <taxon>Noctuidae</taxon>
        <taxon>Noctuinae</taxon>
        <taxon>Hadenini</taxon>
        <taxon>Mythimna</taxon>
    </lineage>
</organism>
<dbReference type="Pfam" id="PF00732">
    <property type="entry name" value="GMC_oxred_N"/>
    <property type="match status" value="1"/>
</dbReference>
<evidence type="ECO:0000256" key="4">
    <source>
        <dbReference type="ARBA" id="ARBA00022827"/>
    </source>
</evidence>
<evidence type="ECO:0000256" key="1">
    <source>
        <dbReference type="ARBA" id="ARBA00001974"/>
    </source>
</evidence>
<dbReference type="PANTHER" id="PTHR11552">
    <property type="entry name" value="GLUCOSE-METHANOL-CHOLINE GMC OXIDOREDUCTASE"/>
    <property type="match status" value="1"/>
</dbReference>
<dbReference type="GO" id="GO:0016614">
    <property type="term" value="F:oxidoreductase activity, acting on CH-OH group of donors"/>
    <property type="evidence" value="ECO:0007669"/>
    <property type="project" value="InterPro"/>
</dbReference>
<gene>
    <name evidence="7" type="ORF">PYW07_010953</name>
</gene>
<comment type="caution">
    <text evidence="7">The sequence shown here is derived from an EMBL/GenBank/DDBJ whole genome shotgun (WGS) entry which is preliminary data.</text>
</comment>
<protein>
    <recommendedName>
        <fullName evidence="6">Glucose-methanol-choline oxidoreductase N-terminal domain-containing protein</fullName>
    </recommendedName>
</protein>
<evidence type="ECO:0000313" key="7">
    <source>
        <dbReference type="EMBL" id="KAJ8706176.1"/>
    </source>
</evidence>
<dbReference type="PROSITE" id="PS00624">
    <property type="entry name" value="GMC_OXRED_2"/>
    <property type="match status" value="1"/>
</dbReference>
<dbReference type="AlphaFoldDB" id="A0AAD7Y890"/>
<evidence type="ECO:0000256" key="5">
    <source>
        <dbReference type="PIRSR" id="PIRSR000137-2"/>
    </source>
</evidence>
<dbReference type="InterPro" id="IPR012132">
    <property type="entry name" value="GMC_OxRdtase"/>
</dbReference>
<dbReference type="Pfam" id="PF05199">
    <property type="entry name" value="GMC_oxred_C"/>
    <property type="match status" value="1"/>
</dbReference>
<dbReference type="InterPro" id="IPR036188">
    <property type="entry name" value="FAD/NAD-bd_sf"/>
</dbReference>
<dbReference type="Proteomes" id="UP001231518">
    <property type="component" value="Chromosome 26"/>
</dbReference>
<evidence type="ECO:0000256" key="3">
    <source>
        <dbReference type="ARBA" id="ARBA00022630"/>
    </source>
</evidence>
<reference evidence="7" key="1">
    <citation type="submission" date="2023-03" db="EMBL/GenBank/DDBJ databases">
        <title>Chromosome-level genomes of two armyworms, Mythimna separata and Mythimna loreyi, provide insights into the biosynthesis and reception of sex pheromones.</title>
        <authorList>
            <person name="Zhao H."/>
        </authorList>
    </citation>
    <scope>NUCLEOTIDE SEQUENCE</scope>
    <source>
        <strain evidence="7">BeijingLab</strain>
        <tissue evidence="7">Pupa</tissue>
    </source>
</reference>
<evidence type="ECO:0000259" key="6">
    <source>
        <dbReference type="PROSITE" id="PS00624"/>
    </source>
</evidence>
<dbReference type="SUPFAM" id="SSF54373">
    <property type="entry name" value="FAD-linked reductases, C-terminal domain"/>
    <property type="match status" value="1"/>
</dbReference>
<keyword evidence="8" id="KW-1185">Reference proteome</keyword>
<comment type="similarity">
    <text evidence="2">Belongs to the GMC oxidoreductase family.</text>
</comment>
<dbReference type="Gene3D" id="3.30.560.10">
    <property type="entry name" value="Glucose Oxidase, domain 3"/>
    <property type="match status" value="1"/>
</dbReference>
<dbReference type="GO" id="GO:0050660">
    <property type="term" value="F:flavin adenine dinucleotide binding"/>
    <property type="evidence" value="ECO:0007669"/>
    <property type="project" value="InterPro"/>
</dbReference>
<dbReference type="InterPro" id="IPR007867">
    <property type="entry name" value="GMC_OxRtase_C"/>
</dbReference>
<comment type="cofactor">
    <cofactor evidence="1 5">
        <name>FAD</name>
        <dbReference type="ChEBI" id="CHEBI:57692"/>
    </cofactor>
</comment>
<dbReference type="Gene3D" id="3.50.50.60">
    <property type="entry name" value="FAD/NAD(P)-binding domain"/>
    <property type="match status" value="1"/>
</dbReference>
<dbReference type="InterPro" id="IPR000172">
    <property type="entry name" value="GMC_OxRdtase_N"/>
</dbReference>
<feature type="domain" description="Glucose-methanol-choline oxidoreductase N-terminal" evidence="6">
    <location>
        <begin position="297"/>
        <end position="311"/>
    </location>
</feature>
<sequence>MSVSADTLSGIQTIQTIFHVLQTMLPLTSYRCPPACNAGNGSCHDFIVVGGGTAGAVIANRLTASGDHNVLLIEAGGPSPLEADYAGLFSILPNSKYDYNYTSVPDNYSAQNLQEGRFPLTQGKMLGGSSSLNHLIHVHGHPHDYDSWAEMLNDSNWKYDNVLPYFKKSEKLVDEKLRATPYADQYGTDGPIKITRQPNPDNERILAAFAELGHAVADDVVLGYTEPLLVIADKLRQSSSVTYLLEAKSRPNLCVETDSTVTKILIVDGKAIGVQVTDTNGNTQVHYAKKEVIVCAGTFNSPKLLMLSGIGPKDHLESHGIDVVVDLPVGKNYIDHYGAILFYQLESNTEPTPAGDFTDFPVPLTTGYVALDPKQPYPDYQSFNLVMPPESAGFLQLCVFVFKFSYSLCDRLYNATVGRTTLLSCIGLLAPESKGEVLLASSDPNDAPLIYTHAFSENADLKLMAASLKDHNRVLETSYFKSVDAVLVDTGLCKDTTSEEEYWECYALGATSTLLHFAGTNAMGSVLDSKLEVKGVENLRVIDSSSLPTLPRGNNNAAVLMIAERGADLILNKWDKEENENKICVH</sequence>
<keyword evidence="3" id="KW-0285">Flavoprotein</keyword>
<accession>A0AAD7Y890</accession>